<reference evidence="2 3" key="1">
    <citation type="journal article" date="2021" name="BMC Genomics">
        <title>Datura genome reveals duplications of psychoactive alkaloid biosynthetic genes and high mutation rate following tissue culture.</title>
        <authorList>
            <person name="Rajewski A."/>
            <person name="Carter-House D."/>
            <person name="Stajich J."/>
            <person name="Litt A."/>
        </authorList>
    </citation>
    <scope>NUCLEOTIDE SEQUENCE [LARGE SCALE GENOMIC DNA]</scope>
    <source>
        <strain evidence="2">AR-01</strain>
    </source>
</reference>
<evidence type="ECO:0000313" key="3">
    <source>
        <dbReference type="Proteomes" id="UP000823775"/>
    </source>
</evidence>
<dbReference type="InterPro" id="IPR013187">
    <property type="entry name" value="F-box-assoc_dom_typ3"/>
</dbReference>
<protein>
    <recommendedName>
        <fullName evidence="1">F-box associated beta-propeller type 3 domain-containing protein</fullName>
    </recommendedName>
</protein>
<evidence type="ECO:0000313" key="2">
    <source>
        <dbReference type="EMBL" id="MCD7451695.1"/>
    </source>
</evidence>
<sequence>MEPSTREAIALPCPELQPKEDSCLGFGYDSTSGEYKILKIHTNIDSLGEILTLEGGFWRNIDKHPRDICNEIDGMQSLPFENEAFQWIGIFGNYSVVSRNYSVVSFSNSNEVYEEISLPEKIKCSRGASLLAFQYWKAFFEDIQRTIRILVLMCSKPVKYTDSMQFRSYLPAYTAPMVQLSFPIGV</sequence>
<evidence type="ECO:0000259" key="1">
    <source>
        <dbReference type="Pfam" id="PF08268"/>
    </source>
</evidence>
<dbReference type="EMBL" id="JACEIK010000178">
    <property type="protein sequence ID" value="MCD7451695.1"/>
    <property type="molecule type" value="Genomic_DNA"/>
</dbReference>
<feature type="domain" description="F-box associated beta-propeller type 3" evidence="1">
    <location>
        <begin position="3"/>
        <end position="66"/>
    </location>
</feature>
<dbReference type="InterPro" id="IPR017451">
    <property type="entry name" value="F-box-assoc_interact_dom"/>
</dbReference>
<comment type="caution">
    <text evidence="2">The sequence shown here is derived from an EMBL/GenBank/DDBJ whole genome shotgun (WGS) entry which is preliminary data.</text>
</comment>
<keyword evidence="3" id="KW-1185">Reference proteome</keyword>
<proteinExistence type="predicted"/>
<organism evidence="2 3">
    <name type="scientific">Datura stramonium</name>
    <name type="common">Jimsonweed</name>
    <name type="synonym">Common thornapple</name>
    <dbReference type="NCBI Taxonomy" id="4076"/>
    <lineage>
        <taxon>Eukaryota</taxon>
        <taxon>Viridiplantae</taxon>
        <taxon>Streptophyta</taxon>
        <taxon>Embryophyta</taxon>
        <taxon>Tracheophyta</taxon>
        <taxon>Spermatophyta</taxon>
        <taxon>Magnoliopsida</taxon>
        <taxon>eudicotyledons</taxon>
        <taxon>Gunneridae</taxon>
        <taxon>Pentapetalae</taxon>
        <taxon>asterids</taxon>
        <taxon>lamiids</taxon>
        <taxon>Solanales</taxon>
        <taxon>Solanaceae</taxon>
        <taxon>Solanoideae</taxon>
        <taxon>Datureae</taxon>
        <taxon>Datura</taxon>
    </lineage>
</organism>
<gene>
    <name evidence="2" type="ORF">HAX54_013078</name>
</gene>
<accession>A0ABS8RXZ3</accession>
<dbReference type="Pfam" id="PF08268">
    <property type="entry name" value="FBA_3"/>
    <property type="match status" value="1"/>
</dbReference>
<dbReference type="NCBIfam" id="TIGR01640">
    <property type="entry name" value="F_box_assoc_1"/>
    <property type="match status" value="1"/>
</dbReference>
<dbReference type="Proteomes" id="UP000823775">
    <property type="component" value="Unassembled WGS sequence"/>
</dbReference>
<name>A0ABS8RXZ3_DATST</name>